<reference evidence="1" key="1">
    <citation type="submission" date="2022-11" db="EMBL/GenBank/DDBJ databases">
        <title>Genome Sequence of Boeremia exigua.</title>
        <authorList>
            <person name="Buettner E."/>
        </authorList>
    </citation>
    <scope>NUCLEOTIDE SEQUENCE</scope>
    <source>
        <strain evidence="1">CU02</strain>
    </source>
</reference>
<keyword evidence="2" id="KW-1185">Reference proteome</keyword>
<evidence type="ECO:0000313" key="2">
    <source>
        <dbReference type="Proteomes" id="UP001153331"/>
    </source>
</evidence>
<organism evidence="1 2">
    <name type="scientific">Boeremia exigua</name>
    <dbReference type="NCBI Taxonomy" id="749465"/>
    <lineage>
        <taxon>Eukaryota</taxon>
        <taxon>Fungi</taxon>
        <taxon>Dikarya</taxon>
        <taxon>Ascomycota</taxon>
        <taxon>Pezizomycotina</taxon>
        <taxon>Dothideomycetes</taxon>
        <taxon>Pleosporomycetidae</taxon>
        <taxon>Pleosporales</taxon>
        <taxon>Pleosporineae</taxon>
        <taxon>Didymellaceae</taxon>
        <taxon>Boeremia</taxon>
    </lineage>
</organism>
<gene>
    <name evidence="1" type="ORF">OPT61_g9176</name>
</gene>
<proteinExistence type="predicted"/>
<evidence type="ECO:0000313" key="1">
    <source>
        <dbReference type="EMBL" id="KAJ8106987.1"/>
    </source>
</evidence>
<comment type="caution">
    <text evidence="1">The sequence shown here is derived from an EMBL/GenBank/DDBJ whole genome shotgun (WGS) entry which is preliminary data.</text>
</comment>
<dbReference type="EMBL" id="JAPHNI010001031">
    <property type="protein sequence ID" value="KAJ8106987.1"/>
    <property type="molecule type" value="Genomic_DNA"/>
</dbReference>
<name>A0ACC2HV91_9PLEO</name>
<dbReference type="Proteomes" id="UP001153331">
    <property type="component" value="Unassembled WGS sequence"/>
</dbReference>
<sequence>MGISRYISSEEATRKAGSRRGQLDHERLDPAQCHPGPTLRQTFTASSPRTVSFCMQRKNTAAVGAQPTSSSLRCSFARSVLPHFAEPSMVLPDSPATRSALSQPRAPLGRRKART</sequence>
<protein>
    <submittedName>
        <fullName evidence="1">Uncharacterized protein</fullName>
    </submittedName>
</protein>
<accession>A0ACC2HV91</accession>